<dbReference type="InterPro" id="IPR010982">
    <property type="entry name" value="Lambda_DNA-bd_dom_sf"/>
</dbReference>
<dbReference type="EMBL" id="JBHTCM010000005">
    <property type="protein sequence ID" value="MFC7332447.1"/>
    <property type="molecule type" value="Genomic_DNA"/>
</dbReference>
<dbReference type="Proteomes" id="UP001596456">
    <property type="component" value="Unassembled WGS sequence"/>
</dbReference>
<organism evidence="2 3">
    <name type="scientific">Rhodocista pekingensis</name>
    <dbReference type="NCBI Taxonomy" id="201185"/>
    <lineage>
        <taxon>Bacteria</taxon>
        <taxon>Pseudomonadati</taxon>
        <taxon>Pseudomonadota</taxon>
        <taxon>Alphaproteobacteria</taxon>
        <taxon>Rhodospirillales</taxon>
        <taxon>Azospirillaceae</taxon>
        <taxon>Rhodocista</taxon>
    </lineage>
</organism>
<accession>A0ABW2KTH9</accession>
<evidence type="ECO:0000313" key="2">
    <source>
        <dbReference type="EMBL" id="MFC7332447.1"/>
    </source>
</evidence>
<keyword evidence="3" id="KW-1185">Reference proteome</keyword>
<evidence type="ECO:0000259" key="1">
    <source>
        <dbReference type="PROSITE" id="PS50943"/>
    </source>
</evidence>
<dbReference type="SUPFAM" id="SSF47413">
    <property type="entry name" value="lambda repressor-like DNA-binding domains"/>
    <property type="match status" value="1"/>
</dbReference>
<dbReference type="CDD" id="cd00093">
    <property type="entry name" value="HTH_XRE"/>
    <property type="match status" value="1"/>
</dbReference>
<sequence>MTTLTEAETGTRHHYVECGLDYVWLEGGFVREETAYGPAVRVEHASALDRAIAEAVVRHRRHLTGQEVRFLRGLMDLTQEGLAALLGKDAQSVARWERARTRIPPTEDRALRQLFLEHAGSAQSFTETARRTAAIRGEVVALSASGGEGGSWRVAAERP</sequence>
<dbReference type="Pfam" id="PF01381">
    <property type="entry name" value="HTH_3"/>
    <property type="match status" value="1"/>
</dbReference>
<feature type="domain" description="HTH cro/C1-type" evidence="1">
    <location>
        <begin position="68"/>
        <end position="103"/>
    </location>
</feature>
<reference evidence="3" key="1">
    <citation type="journal article" date="2019" name="Int. J. Syst. Evol. Microbiol.">
        <title>The Global Catalogue of Microorganisms (GCM) 10K type strain sequencing project: providing services to taxonomists for standard genome sequencing and annotation.</title>
        <authorList>
            <consortium name="The Broad Institute Genomics Platform"/>
            <consortium name="The Broad Institute Genome Sequencing Center for Infectious Disease"/>
            <person name="Wu L."/>
            <person name="Ma J."/>
        </authorList>
    </citation>
    <scope>NUCLEOTIDE SEQUENCE [LARGE SCALE GENOMIC DNA]</scope>
    <source>
        <strain evidence="3">CGMCC 1.16275</strain>
    </source>
</reference>
<comment type="caution">
    <text evidence="2">The sequence shown here is derived from an EMBL/GenBank/DDBJ whole genome shotgun (WGS) entry which is preliminary data.</text>
</comment>
<dbReference type="RefSeq" id="WP_377356856.1">
    <property type="nucleotide sequence ID" value="NZ_JBHTCM010000005.1"/>
</dbReference>
<dbReference type="InterPro" id="IPR001387">
    <property type="entry name" value="Cro/C1-type_HTH"/>
</dbReference>
<evidence type="ECO:0000313" key="3">
    <source>
        <dbReference type="Proteomes" id="UP001596456"/>
    </source>
</evidence>
<proteinExistence type="predicted"/>
<dbReference type="Gene3D" id="1.10.260.40">
    <property type="entry name" value="lambda repressor-like DNA-binding domains"/>
    <property type="match status" value="1"/>
</dbReference>
<name>A0ABW2KTH9_9PROT</name>
<gene>
    <name evidence="2" type="ORF">ACFQPS_04680</name>
</gene>
<dbReference type="PROSITE" id="PS50943">
    <property type="entry name" value="HTH_CROC1"/>
    <property type="match status" value="1"/>
</dbReference>
<protein>
    <submittedName>
        <fullName evidence="2">Helix-turn-helix domain-containing protein</fullName>
    </submittedName>
</protein>